<dbReference type="Pfam" id="PF25210">
    <property type="entry name" value="Kelch_FKB95"/>
    <property type="match status" value="1"/>
</dbReference>
<feature type="domain" description="F-box" evidence="1">
    <location>
        <begin position="14"/>
        <end position="60"/>
    </location>
</feature>
<dbReference type="Proteomes" id="UP000467841">
    <property type="component" value="Unassembled WGS sequence"/>
</dbReference>
<proteinExistence type="predicted"/>
<accession>A0A6D2JIK8</accession>
<dbReference type="InterPro" id="IPR050354">
    <property type="entry name" value="F-box/kelch-repeat_ARATH"/>
</dbReference>
<evidence type="ECO:0000313" key="3">
    <source>
        <dbReference type="Proteomes" id="UP000467841"/>
    </source>
</evidence>
<dbReference type="Gene3D" id="1.20.1280.50">
    <property type="match status" value="1"/>
</dbReference>
<evidence type="ECO:0000259" key="1">
    <source>
        <dbReference type="PROSITE" id="PS50181"/>
    </source>
</evidence>
<dbReference type="PANTHER" id="PTHR24414:SF184">
    <property type="entry name" value="GALACTOSE OXIDASE_KELCH REPEAT SUPERFAMILY PROTEIN"/>
    <property type="match status" value="1"/>
</dbReference>
<dbReference type="InterPro" id="IPR015915">
    <property type="entry name" value="Kelch-typ_b-propeller"/>
</dbReference>
<dbReference type="PROSITE" id="PS50181">
    <property type="entry name" value="FBOX"/>
    <property type="match status" value="1"/>
</dbReference>
<dbReference type="OrthoDB" id="68328at2759"/>
<dbReference type="Pfam" id="PF00646">
    <property type="entry name" value="F-box"/>
    <property type="match status" value="1"/>
</dbReference>
<evidence type="ECO:0000313" key="2">
    <source>
        <dbReference type="EMBL" id="CAA7041445.1"/>
    </source>
</evidence>
<dbReference type="InterPro" id="IPR011043">
    <property type="entry name" value="Gal_Oxase/kelch_b-propeller"/>
</dbReference>
<dbReference type="InterPro" id="IPR057499">
    <property type="entry name" value="Kelch_FKB95"/>
</dbReference>
<keyword evidence="3" id="KW-1185">Reference proteome</keyword>
<dbReference type="EMBL" id="CACVBM020001246">
    <property type="protein sequence ID" value="CAA7041445.1"/>
    <property type="molecule type" value="Genomic_DNA"/>
</dbReference>
<comment type="caution">
    <text evidence="2">The sequence shown here is derived from an EMBL/GenBank/DDBJ whole genome shotgun (WGS) entry which is preliminary data.</text>
</comment>
<dbReference type="SMART" id="SM00256">
    <property type="entry name" value="FBOX"/>
    <property type="match status" value="1"/>
</dbReference>
<dbReference type="Gene3D" id="2.120.10.80">
    <property type="entry name" value="Kelch-type beta propeller"/>
    <property type="match status" value="1"/>
</dbReference>
<dbReference type="PANTHER" id="PTHR24414">
    <property type="entry name" value="F-BOX/KELCH-REPEAT PROTEIN SKIP4"/>
    <property type="match status" value="1"/>
</dbReference>
<sequence length="269" mass="30719">MAEKEESSESSESPFPIMSLPKDIIVDIIARVGRRDHPTLSLVSKQFRSIVSSPELYARRSVLGRTEHRLYVLLHEYMPSWKKCLYVLRNRRLVPIPTLPKSGIFVAAGSKIYAFGMDIAYTRKAVSIECRSHMVKTLPSMPYMLTRAASFIDGKIYVSGNCDYDGNEVSMVVFDTETQMWEAEVIEPDIKVGSQIRCSLVMGGKIYLADYHSSVFYDPKERTWGRDEMLDSKSWMGKGACVLDDVLYYYDASENCLRVYDPRRGVGEW</sequence>
<organism evidence="2 3">
    <name type="scientific">Microthlaspi erraticum</name>
    <dbReference type="NCBI Taxonomy" id="1685480"/>
    <lineage>
        <taxon>Eukaryota</taxon>
        <taxon>Viridiplantae</taxon>
        <taxon>Streptophyta</taxon>
        <taxon>Embryophyta</taxon>
        <taxon>Tracheophyta</taxon>
        <taxon>Spermatophyta</taxon>
        <taxon>Magnoliopsida</taxon>
        <taxon>eudicotyledons</taxon>
        <taxon>Gunneridae</taxon>
        <taxon>Pentapetalae</taxon>
        <taxon>rosids</taxon>
        <taxon>malvids</taxon>
        <taxon>Brassicales</taxon>
        <taxon>Brassicaceae</taxon>
        <taxon>Coluteocarpeae</taxon>
        <taxon>Microthlaspi</taxon>
    </lineage>
</organism>
<dbReference type="SUPFAM" id="SSF50965">
    <property type="entry name" value="Galactose oxidase, central domain"/>
    <property type="match status" value="1"/>
</dbReference>
<dbReference type="InterPro" id="IPR001810">
    <property type="entry name" value="F-box_dom"/>
</dbReference>
<reference evidence="2" key="1">
    <citation type="submission" date="2020-01" db="EMBL/GenBank/DDBJ databases">
        <authorList>
            <person name="Mishra B."/>
        </authorList>
    </citation>
    <scope>NUCLEOTIDE SEQUENCE [LARGE SCALE GENOMIC DNA]</scope>
</reference>
<name>A0A6D2JIK8_9BRAS</name>
<gene>
    <name evidence="2" type="ORF">MERR_LOCUS28680</name>
</gene>
<protein>
    <recommendedName>
        <fullName evidence="1">F-box domain-containing protein</fullName>
    </recommendedName>
</protein>
<dbReference type="CDD" id="cd22152">
    <property type="entry name" value="F-box_AtAFR-like"/>
    <property type="match status" value="1"/>
</dbReference>
<dbReference type="AlphaFoldDB" id="A0A6D2JIK8"/>